<dbReference type="GO" id="GO:0016301">
    <property type="term" value="F:kinase activity"/>
    <property type="evidence" value="ECO:0007669"/>
    <property type="project" value="UniProtKB-KW"/>
</dbReference>
<evidence type="ECO:0000256" key="6">
    <source>
        <dbReference type="HAMAP-Rule" id="MF_00347"/>
    </source>
</evidence>
<dbReference type="SUPFAM" id="SSF56024">
    <property type="entry name" value="Phospholipase D/nuclease"/>
    <property type="match status" value="2"/>
</dbReference>
<feature type="domain" description="Polyphosphate kinase C-terminal" evidence="11">
    <location>
        <begin position="558"/>
        <end position="727"/>
    </location>
</feature>
<dbReference type="NCBIfam" id="NF003917">
    <property type="entry name" value="PRK05443.1-1"/>
    <property type="match status" value="1"/>
</dbReference>
<keyword evidence="3 6" id="KW-0547">Nucleotide-binding</keyword>
<name>A0ABQ2GQJ2_9PSED</name>
<dbReference type="PIRSF" id="PIRSF015589">
    <property type="entry name" value="PP_kinase"/>
    <property type="match status" value="1"/>
</dbReference>
<feature type="binding site" evidence="6">
    <location>
        <position position="619"/>
    </location>
    <ligand>
        <name>ATP</name>
        <dbReference type="ChEBI" id="CHEBI:30616"/>
    </ligand>
</feature>
<dbReference type="EMBL" id="BMNW01000004">
    <property type="protein sequence ID" value="GGM08237.1"/>
    <property type="molecule type" value="Genomic_DNA"/>
</dbReference>
<evidence type="ECO:0000256" key="4">
    <source>
        <dbReference type="ARBA" id="ARBA00022777"/>
    </source>
</evidence>
<dbReference type="SUPFAM" id="SSF143724">
    <property type="entry name" value="PHP14-like"/>
    <property type="match status" value="1"/>
</dbReference>
<dbReference type="Pfam" id="PF13090">
    <property type="entry name" value="PP_kinase_C"/>
    <property type="match status" value="1"/>
</dbReference>
<dbReference type="Proteomes" id="UP000616499">
    <property type="component" value="Unassembled WGS sequence"/>
</dbReference>
<comment type="catalytic activity">
    <reaction evidence="6 7">
        <text>[phosphate](n) + ATP = [phosphate](n+1) + ADP</text>
        <dbReference type="Rhea" id="RHEA:19573"/>
        <dbReference type="Rhea" id="RHEA-COMP:9859"/>
        <dbReference type="Rhea" id="RHEA-COMP:14280"/>
        <dbReference type="ChEBI" id="CHEBI:16838"/>
        <dbReference type="ChEBI" id="CHEBI:30616"/>
        <dbReference type="ChEBI" id="CHEBI:456216"/>
        <dbReference type="EC" id="2.7.4.1"/>
    </reaction>
</comment>
<feature type="domain" description="Polyphosphate kinase N-terminal" evidence="10">
    <location>
        <begin position="62"/>
        <end position="167"/>
    </location>
</feature>
<dbReference type="PANTHER" id="PTHR30218:SF0">
    <property type="entry name" value="POLYPHOSPHATE KINASE"/>
    <property type="match status" value="1"/>
</dbReference>
<dbReference type="InterPro" id="IPR041108">
    <property type="entry name" value="PP_kinase_C_1"/>
</dbReference>
<dbReference type="Pfam" id="PF17941">
    <property type="entry name" value="PP_kinase_C_1"/>
    <property type="match status" value="1"/>
</dbReference>
<dbReference type="CDD" id="cd09165">
    <property type="entry name" value="PLDc_PaPPK1_C1_like"/>
    <property type="match status" value="1"/>
</dbReference>
<evidence type="ECO:0000313" key="13">
    <source>
        <dbReference type="EMBL" id="GGM08237.1"/>
    </source>
</evidence>
<feature type="binding site" evidence="6">
    <location>
        <position position="430"/>
    </location>
    <ligand>
        <name>Mg(2+)</name>
        <dbReference type="ChEBI" id="CHEBI:18420"/>
    </ligand>
</feature>
<dbReference type="InterPro" id="IPR025200">
    <property type="entry name" value="PPK_C_dom2"/>
</dbReference>
<keyword evidence="1 6" id="KW-0597">Phosphoprotein</keyword>
<feature type="domain" description="Polyphosphate kinase middle" evidence="9">
    <location>
        <begin position="178"/>
        <end position="358"/>
    </location>
</feature>
<evidence type="ECO:0000256" key="2">
    <source>
        <dbReference type="ARBA" id="ARBA00022679"/>
    </source>
</evidence>
<gene>
    <name evidence="6 13" type="primary">ppk</name>
    <name evidence="13" type="ORF">GCM10009425_19340</name>
</gene>
<dbReference type="CDD" id="cd09168">
    <property type="entry name" value="PLDc_PaPPK1_C2_like"/>
    <property type="match status" value="1"/>
</dbReference>
<feature type="binding site" evidence="6">
    <location>
        <position position="460"/>
    </location>
    <ligand>
        <name>Mg(2+)</name>
        <dbReference type="ChEBI" id="CHEBI:18420"/>
    </ligand>
</feature>
<comment type="function">
    <text evidence="6 7">Catalyzes the reversible transfer of the terminal phosphate of ATP to form a long-chain polyphosphate (polyP).</text>
</comment>
<organism evidence="13 14">
    <name type="scientific">Pseudomonas asuensis</name>
    <dbReference type="NCBI Taxonomy" id="1825787"/>
    <lineage>
        <taxon>Bacteria</taxon>
        <taxon>Pseudomonadati</taxon>
        <taxon>Pseudomonadota</taxon>
        <taxon>Gammaproteobacteria</taxon>
        <taxon>Pseudomonadales</taxon>
        <taxon>Pseudomonadaceae</taxon>
        <taxon>Pseudomonas</taxon>
    </lineage>
</organism>
<dbReference type="InterPro" id="IPR025198">
    <property type="entry name" value="PPK_N_dom"/>
</dbReference>
<feature type="binding site" evidence="6">
    <location>
        <position position="523"/>
    </location>
    <ligand>
        <name>ATP</name>
        <dbReference type="ChEBI" id="CHEBI:30616"/>
    </ligand>
</feature>
<keyword evidence="14" id="KW-1185">Reference proteome</keyword>
<feature type="domain" description="Polyphosphate kinase C-terminal" evidence="12">
    <location>
        <begin position="387"/>
        <end position="549"/>
    </location>
</feature>
<keyword evidence="5 6" id="KW-0067">ATP-binding</keyword>
<feature type="compositionally biased region" description="Low complexity" evidence="8">
    <location>
        <begin position="16"/>
        <end position="32"/>
    </location>
</feature>
<dbReference type="Gene3D" id="1.20.58.310">
    <property type="entry name" value="Polyphosphate kinase N-terminal domain"/>
    <property type="match status" value="1"/>
</dbReference>
<evidence type="ECO:0000256" key="8">
    <source>
        <dbReference type="SAM" id="MobiDB-lite"/>
    </source>
</evidence>
<evidence type="ECO:0000259" key="10">
    <source>
        <dbReference type="Pfam" id="PF13089"/>
    </source>
</evidence>
<dbReference type="SUPFAM" id="SSF140356">
    <property type="entry name" value="PPK N-terminal domain-like"/>
    <property type="match status" value="1"/>
</dbReference>
<dbReference type="NCBIfam" id="NF003921">
    <property type="entry name" value="PRK05443.2-2"/>
    <property type="match status" value="1"/>
</dbReference>
<evidence type="ECO:0000256" key="1">
    <source>
        <dbReference type="ARBA" id="ARBA00022553"/>
    </source>
</evidence>
<dbReference type="Pfam" id="PF13089">
    <property type="entry name" value="PP_kinase_N"/>
    <property type="match status" value="1"/>
</dbReference>
<sequence>MNSQGLIDTTARTEEAALTTDTTATDNAKPTAETAPAVTVSETPAPALPALPAMNVDDSSLYINRELSQLQFNIRVLEQALDESYPLLERLKFLLIFSSNLDEFFEIRAAGLKKQVTFAREQAGADGLLPHQALTRISDIVHGQVARQYTILNDILLPELAKHQIRFIRRRNWDMKIKGWVRKFFRDEIAPIITPIGLDPTHPFPLLVNKSLNFIVELEGMDAFGRDSGLAIIPAPRSLPRIINVPEEIGGPGDNYVFLSSMIHAHADDLFPGMKVKGCFQFRLTRNADLSVDAEDVDDLARALRGELFSRRYGDAVRLEVVESCPKNLTDYLLKQFNLAENELYKVNGPVNLTRLFSVTGLDSHPELQNAPLTPSIPKLLQKKENLFNVLGKIDVLLLHPFESFTPVVDLLRQAAKDPSVLAIKQTLYRSGANSEIVDALVEAARSGKEVTAVIELRARFDEESNLQLASRLQQAGAVVIYGVVGFKTHAKMMLILRRENGELRRYAHLGTGNYHAGNAKLYTDYSLLTADIALTEDVHKLFNQLIGMGKTLRMKKLLHAPFTLKKNLLEMINREAAAAAEGRPAHIMAKVNGLTDPKVIRALYKASQAGVKIDLVVRGMCCLRPGVPGVSHNIQVRSIIGRFLEHSRIYYFLNGGDERMYLSSADWMERNLDMRVETCFPVEGKKLISRVKKDLEAYLTDNTQSWVLQEDGNYQRLSPTGNQNARTVQATLMERLSSPGINTR</sequence>
<dbReference type="Pfam" id="PF02503">
    <property type="entry name" value="PP_kinase"/>
    <property type="match status" value="1"/>
</dbReference>
<dbReference type="PANTHER" id="PTHR30218">
    <property type="entry name" value="POLYPHOSPHATE KINASE"/>
    <property type="match status" value="1"/>
</dbReference>
<feature type="active site" description="Phosphohistidine intermediate" evidence="6">
    <location>
        <position position="490"/>
    </location>
</feature>
<dbReference type="InterPro" id="IPR036832">
    <property type="entry name" value="PPK_N_dom_sf"/>
</dbReference>
<dbReference type="Gene3D" id="3.30.870.10">
    <property type="entry name" value="Endonuclease Chain A"/>
    <property type="match status" value="2"/>
</dbReference>
<feature type="region of interest" description="Disordered" evidence="8">
    <location>
        <begin position="1"/>
        <end position="40"/>
    </location>
</feature>
<dbReference type="HAMAP" id="MF_00347">
    <property type="entry name" value="Polyphosphate_kinase"/>
    <property type="match status" value="1"/>
</dbReference>
<evidence type="ECO:0000256" key="7">
    <source>
        <dbReference type="RuleBase" id="RU003800"/>
    </source>
</evidence>
<evidence type="ECO:0000259" key="12">
    <source>
        <dbReference type="Pfam" id="PF17941"/>
    </source>
</evidence>
<protein>
    <recommendedName>
        <fullName evidence="6 7">Polyphosphate kinase</fullName>
        <ecNumber evidence="6 7">2.7.4.1</ecNumber>
    </recommendedName>
    <alternativeName>
        <fullName evidence="6">ATP-polyphosphate phosphotransferase</fullName>
    </alternativeName>
    <alternativeName>
        <fullName evidence="6">Polyphosphoric acid kinase</fullName>
    </alternativeName>
</protein>
<keyword evidence="4 6" id="KW-0418">Kinase</keyword>
<accession>A0ABQ2GQJ2</accession>
<comment type="similarity">
    <text evidence="6 7">Belongs to the polyphosphate kinase 1 (PPK1) family.</text>
</comment>
<feature type="binding site" evidence="6">
    <location>
        <position position="647"/>
    </location>
    <ligand>
        <name>ATP</name>
        <dbReference type="ChEBI" id="CHEBI:30616"/>
    </ligand>
</feature>
<dbReference type="EC" id="2.7.4.1" evidence="6 7"/>
<dbReference type="InterPro" id="IPR036830">
    <property type="entry name" value="PP_kinase_middle_dom_sf"/>
</dbReference>
<proteinExistence type="inferred from homology"/>
<dbReference type="RefSeq" id="WP_188865933.1">
    <property type="nucleotide sequence ID" value="NZ_BMNW01000004.1"/>
</dbReference>
<evidence type="ECO:0000313" key="14">
    <source>
        <dbReference type="Proteomes" id="UP000616499"/>
    </source>
</evidence>
<evidence type="ECO:0000256" key="5">
    <source>
        <dbReference type="ARBA" id="ARBA00022840"/>
    </source>
</evidence>
<evidence type="ECO:0000259" key="9">
    <source>
        <dbReference type="Pfam" id="PF02503"/>
    </source>
</evidence>
<dbReference type="NCBIfam" id="TIGR03705">
    <property type="entry name" value="poly_P_kin"/>
    <property type="match status" value="1"/>
</dbReference>
<dbReference type="InterPro" id="IPR003414">
    <property type="entry name" value="PP_kinase"/>
</dbReference>
<reference evidence="14" key="1">
    <citation type="journal article" date="2019" name="Int. J. Syst. Evol. Microbiol.">
        <title>The Global Catalogue of Microorganisms (GCM) 10K type strain sequencing project: providing services to taxonomists for standard genome sequencing and annotation.</title>
        <authorList>
            <consortium name="The Broad Institute Genomics Platform"/>
            <consortium name="The Broad Institute Genome Sequencing Center for Infectious Disease"/>
            <person name="Wu L."/>
            <person name="Ma J."/>
        </authorList>
    </citation>
    <scope>NUCLEOTIDE SEQUENCE [LARGE SCALE GENOMIC DNA]</scope>
    <source>
        <strain evidence="14">JCM 13501</strain>
    </source>
</reference>
<keyword evidence="6" id="KW-0479">Metal-binding</keyword>
<keyword evidence="6" id="KW-0460">Magnesium</keyword>
<dbReference type="InterPro" id="IPR024953">
    <property type="entry name" value="PP_kinase_middle"/>
</dbReference>
<dbReference type="NCBIfam" id="NF003918">
    <property type="entry name" value="PRK05443.1-2"/>
    <property type="match status" value="1"/>
</dbReference>
<dbReference type="Gene3D" id="3.30.1840.10">
    <property type="entry name" value="Polyphosphate kinase middle domain"/>
    <property type="match status" value="1"/>
</dbReference>
<comment type="cofactor">
    <cofactor evidence="6">
        <name>Mg(2+)</name>
        <dbReference type="ChEBI" id="CHEBI:18420"/>
    </cofactor>
</comment>
<feature type="binding site" evidence="6">
    <location>
        <position position="100"/>
    </location>
    <ligand>
        <name>ATP</name>
        <dbReference type="ChEBI" id="CHEBI:30616"/>
    </ligand>
</feature>
<keyword evidence="2 6" id="KW-0808">Transferase</keyword>
<evidence type="ECO:0000256" key="3">
    <source>
        <dbReference type="ARBA" id="ARBA00022741"/>
    </source>
</evidence>
<evidence type="ECO:0000259" key="11">
    <source>
        <dbReference type="Pfam" id="PF13090"/>
    </source>
</evidence>
<comment type="caution">
    <text evidence="13">The sequence shown here is derived from an EMBL/GenBank/DDBJ whole genome shotgun (WGS) entry which is preliminary data.</text>
</comment>
<comment type="PTM">
    <text evidence="6 7">An intermediate of this reaction is the autophosphorylated ppk in which a phosphate is covalently linked to a histidine residue through a N-P bond.</text>
</comment>